<name>A0A5N5VZZ1_STRMB</name>
<keyword evidence="4 7" id="KW-0808">Transferase</keyword>
<dbReference type="InterPro" id="IPR007213">
    <property type="entry name" value="Ppm1/Ppm2/Tcmp"/>
</dbReference>
<dbReference type="Proteomes" id="UP000327000">
    <property type="component" value="Unassembled WGS sequence"/>
</dbReference>
<dbReference type="NCBIfam" id="TIGR00027">
    <property type="entry name" value="mthyl_TIGR00027"/>
    <property type="match status" value="1"/>
</dbReference>
<protein>
    <recommendedName>
        <fullName evidence="6">S-adenosyl-L-methionine-dependent methyltransferase</fullName>
        <ecNumber evidence="6">2.1.1.-</ecNumber>
    </recommendedName>
</protein>
<evidence type="ECO:0000256" key="6">
    <source>
        <dbReference type="RuleBase" id="RU362030"/>
    </source>
</evidence>
<keyword evidence="3 6" id="KW-0489">Methyltransferase</keyword>
<organism evidence="7 8">
    <name type="scientific">Streptomyces mobaraensis</name>
    <name type="common">Streptoverticillium mobaraense</name>
    <dbReference type="NCBI Taxonomy" id="35621"/>
    <lineage>
        <taxon>Bacteria</taxon>
        <taxon>Bacillati</taxon>
        <taxon>Actinomycetota</taxon>
        <taxon>Actinomycetes</taxon>
        <taxon>Kitasatosporales</taxon>
        <taxon>Streptomycetaceae</taxon>
        <taxon>Streptomyces</taxon>
    </lineage>
</organism>
<dbReference type="EMBL" id="VOKX01000113">
    <property type="protein sequence ID" value="KAB7834674.1"/>
    <property type="molecule type" value="Genomic_DNA"/>
</dbReference>
<comment type="function">
    <text evidence="1 6">Exhibits S-adenosyl-L-methionine-dependent methyltransferase activity.</text>
</comment>
<evidence type="ECO:0000256" key="2">
    <source>
        <dbReference type="ARBA" id="ARBA00008138"/>
    </source>
</evidence>
<dbReference type="OrthoDB" id="9806164at2"/>
<keyword evidence="5 6" id="KW-0949">S-adenosyl-L-methionine</keyword>
<evidence type="ECO:0000256" key="3">
    <source>
        <dbReference type="ARBA" id="ARBA00022603"/>
    </source>
</evidence>
<sequence length="302" mass="33369">MKPLGSPERVRSGERKPVIDNVSDTARWVAEYRARESARRDRLFSDPYAAALAGERGRVIAEEARRGFGNGWFFIARTKLIDLLVEECVAEGCTRVINLAAGFDTRPYRLDLPSSLEWVEADLPGIIEEKERALAAEKPRCVLSRTAVDLTDPDARRAFLASATAGGGRTLVITEGLLLYLDASEVHALSADLKSCRVTWWTADVIGPLIRRLSARASRENNAPVVFAPDDGVAFFERAGWAVERVGTQLSAAAKWRRLSPLMRLVSRLPQADPRHPGNSLWSAVVRLRDPDSAGRSDRRPA</sequence>
<dbReference type="GO" id="GO:0032259">
    <property type="term" value="P:methylation"/>
    <property type="evidence" value="ECO:0007669"/>
    <property type="project" value="UniProtKB-KW"/>
</dbReference>
<dbReference type="Pfam" id="PF04072">
    <property type="entry name" value="LCM"/>
    <property type="match status" value="1"/>
</dbReference>
<comment type="similarity">
    <text evidence="2 6">Belongs to the UPF0677 family.</text>
</comment>
<gene>
    <name evidence="7" type="ORF">FRZ00_29105</name>
</gene>
<accession>A0A5N5VZZ1</accession>
<dbReference type="GO" id="GO:0008168">
    <property type="term" value="F:methyltransferase activity"/>
    <property type="evidence" value="ECO:0007669"/>
    <property type="project" value="UniProtKB-UniRule"/>
</dbReference>
<dbReference type="EC" id="2.1.1.-" evidence="6"/>
<dbReference type="InterPro" id="IPR011610">
    <property type="entry name" value="SAM_mthyl_Trfase_ML2640-like"/>
</dbReference>
<dbReference type="InterPro" id="IPR029063">
    <property type="entry name" value="SAM-dependent_MTases_sf"/>
</dbReference>
<reference evidence="7 8" key="1">
    <citation type="journal article" date="2019" name="Microb. Cell Fact.">
        <title>Exploring novel herbicidin analogues by transcriptional regulator overexpression and MS/MS molecular networking.</title>
        <authorList>
            <person name="Shi Y."/>
            <person name="Gu R."/>
            <person name="Li Y."/>
            <person name="Wang X."/>
            <person name="Ren W."/>
            <person name="Li X."/>
            <person name="Wang L."/>
            <person name="Xie Y."/>
            <person name="Hong B."/>
        </authorList>
    </citation>
    <scope>NUCLEOTIDE SEQUENCE [LARGE SCALE GENOMIC DNA]</scope>
    <source>
        <strain evidence="7 8">US-43</strain>
    </source>
</reference>
<dbReference type="PANTHER" id="PTHR43619">
    <property type="entry name" value="S-ADENOSYL-L-METHIONINE-DEPENDENT METHYLTRANSFERASE YKTD-RELATED"/>
    <property type="match status" value="1"/>
</dbReference>
<evidence type="ECO:0000313" key="8">
    <source>
        <dbReference type="Proteomes" id="UP000327000"/>
    </source>
</evidence>
<proteinExistence type="inferred from homology"/>
<dbReference type="RefSeq" id="WP_152265564.1">
    <property type="nucleotide sequence ID" value="NZ_VOKX01000113.1"/>
</dbReference>
<dbReference type="AlphaFoldDB" id="A0A5N5VZZ1"/>
<evidence type="ECO:0000256" key="4">
    <source>
        <dbReference type="ARBA" id="ARBA00022679"/>
    </source>
</evidence>
<evidence type="ECO:0000256" key="1">
    <source>
        <dbReference type="ARBA" id="ARBA00003907"/>
    </source>
</evidence>
<evidence type="ECO:0000313" key="7">
    <source>
        <dbReference type="EMBL" id="KAB7834674.1"/>
    </source>
</evidence>
<dbReference type="PANTHER" id="PTHR43619:SF2">
    <property type="entry name" value="S-ADENOSYL-L-METHIONINE-DEPENDENT METHYLTRANSFERASES SUPERFAMILY PROTEIN"/>
    <property type="match status" value="1"/>
</dbReference>
<dbReference type="Gene3D" id="3.40.50.150">
    <property type="entry name" value="Vaccinia Virus protein VP39"/>
    <property type="match status" value="1"/>
</dbReference>
<keyword evidence="8" id="KW-1185">Reference proteome</keyword>
<evidence type="ECO:0000256" key="5">
    <source>
        <dbReference type="ARBA" id="ARBA00022691"/>
    </source>
</evidence>
<dbReference type="SUPFAM" id="SSF53335">
    <property type="entry name" value="S-adenosyl-L-methionine-dependent methyltransferases"/>
    <property type="match status" value="1"/>
</dbReference>
<comment type="caution">
    <text evidence="7">The sequence shown here is derived from an EMBL/GenBank/DDBJ whole genome shotgun (WGS) entry which is preliminary data.</text>
</comment>